<name>A0AAE0ZZF0_9GAST</name>
<gene>
    <name evidence="2" type="ORF">RRG08_014056</name>
</gene>
<dbReference type="AlphaFoldDB" id="A0AAE0ZZF0"/>
<protein>
    <submittedName>
        <fullName evidence="2">Uncharacterized protein</fullName>
    </submittedName>
</protein>
<reference evidence="2" key="1">
    <citation type="journal article" date="2023" name="G3 (Bethesda)">
        <title>A reference genome for the long-term kleptoplast-retaining sea slug Elysia crispata morphotype clarki.</title>
        <authorList>
            <person name="Eastman K.E."/>
            <person name="Pendleton A.L."/>
            <person name="Shaikh M.A."/>
            <person name="Suttiyut T."/>
            <person name="Ogas R."/>
            <person name="Tomko P."/>
            <person name="Gavelis G."/>
            <person name="Widhalm J.R."/>
            <person name="Wisecaver J.H."/>
        </authorList>
    </citation>
    <scope>NUCLEOTIDE SEQUENCE</scope>
    <source>
        <strain evidence="2">ECLA1</strain>
    </source>
</reference>
<evidence type="ECO:0000313" key="3">
    <source>
        <dbReference type="Proteomes" id="UP001283361"/>
    </source>
</evidence>
<dbReference type="EMBL" id="JAWDGP010002956">
    <property type="protein sequence ID" value="KAK3778429.1"/>
    <property type="molecule type" value="Genomic_DNA"/>
</dbReference>
<comment type="caution">
    <text evidence="2">The sequence shown here is derived from an EMBL/GenBank/DDBJ whole genome shotgun (WGS) entry which is preliminary data.</text>
</comment>
<organism evidence="2 3">
    <name type="scientific">Elysia crispata</name>
    <name type="common">lettuce slug</name>
    <dbReference type="NCBI Taxonomy" id="231223"/>
    <lineage>
        <taxon>Eukaryota</taxon>
        <taxon>Metazoa</taxon>
        <taxon>Spiralia</taxon>
        <taxon>Lophotrochozoa</taxon>
        <taxon>Mollusca</taxon>
        <taxon>Gastropoda</taxon>
        <taxon>Heterobranchia</taxon>
        <taxon>Euthyneura</taxon>
        <taxon>Panpulmonata</taxon>
        <taxon>Sacoglossa</taxon>
        <taxon>Placobranchoidea</taxon>
        <taxon>Plakobranchidae</taxon>
        <taxon>Elysia</taxon>
    </lineage>
</organism>
<proteinExistence type="predicted"/>
<dbReference type="Proteomes" id="UP001283361">
    <property type="component" value="Unassembled WGS sequence"/>
</dbReference>
<feature type="region of interest" description="Disordered" evidence="1">
    <location>
        <begin position="77"/>
        <end position="101"/>
    </location>
</feature>
<sequence>MVKTTNSSQQQVSGCLGLTTYFGLREGKVQWLAGGGGLSKCEVNLSPAVIRQHLTNGPSLTPILDWSSGQMTTSIARVSPTVHDSSTRRGIVQGDSSPFYA</sequence>
<keyword evidence="3" id="KW-1185">Reference proteome</keyword>
<accession>A0AAE0ZZF0</accession>
<evidence type="ECO:0000256" key="1">
    <source>
        <dbReference type="SAM" id="MobiDB-lite"/>
    </source>
</evidence>
<evidence type="ECO:0000313" key="2">
    <source>
        <dbReference type="EMBL" id="KAK3778429.1"/>
    </source>
</evidence>